<evidence type="ECO:0000256" key="10">
    <source>
        <dbReference type="ARBA" id="ARBA00022958"/>
    </source>
</evidence>
<comment type="similarity">
    <text evidence="12">Belongs to the carbohydrate kinase PfkB family. Ribokinase subfamily.</text>
</comment>
<keyword evidence="11 12" id="KW-0119">Carbohydrate metabolism</keyword>
<dbReference type="Gene3D" id="3.40.1190.20">
    <property type="match status" value="1"/>
</dbReference>
<comment type="cofactor">
    <cofactor evidence="12">
        <name>Mg(2+)</name>
        <dbReference type="ChEBI" id="CHEBI:18420"/>
    </cofactor>
    <text evidence="12">Requires a divalent cation, most likely magnesium in vivo, as an electrophilic catalyst to aid phosphoryl group transfer. It is the chelate of the metal and the nucleotide that is the actual substrate.</text>
</comment>
<dbReference type="GO" id="GO:0005829">
    <property type="term" value="C:cytosol"/>
    <property type="evidence" value="ECO:0007669"/>
    <property type="project" value="TreeGrafter"/>
</dbReference>
<feature type="binding site" evidence="12">
    <location>
        <position position="295"/>
    </location>
    <ligand>
        <name>K(+)</name>
        <dbReference type="ChEBI" id="CHEBI:29103"/>
    </ligand>
</feature>
<dbReference type="UniPathway" id="UPA00916">
    <property type="reaction ID" value="UER00889"/>
</dbReference>
<dbReference type="InterPro" id="IPR011611">
    <property type="entry name" value="PfkB_dom"/>
</dbReference>
<feature type="binding site" evidence="12">
    <location>
        <position position="258"/>
    </location>
    <ligand>
        <name>K(+)</name>
        <dbReference type="ChEBI" id="CHEBI:29103"/>
    </ligand>
</feature>
<keyword evidence="5 12" id="KW-0479">Metal-binding</keyword>
<dbReference type="SUPFAM" id="SSF53613">
    <property type="entry name" value="Ribokinase-like"/>
    <property type="match status" value="1"/>
</dbReference>
<feature type="binding site" evidence="12">
    <location>
        <begin position="229"/>
        <end position="234"/>
    </location>
    <ligand>
        <name>ATP</name>
        <dbReference type="ChEBI" id="CHEBI:30616"/>
    </ligand>
</feature>
<feature type="domain" description="Carbohydrate kinase PfkB" evidence="13">
    <location>
        <begin position="9"/>
        <end position="301"/>
    </location>
</feature>
<dbReference type="PRINTS" id="PR00990">
    <property type="entry name" value="RIBOKINASE"/>
</dbReference>
<dbReference type="Proteomes" id="UP000273022">
    <property type="component" value="Unassembled WGS sequence"/>
</dbReference>
<dbReference type="InterPro" id="IPR029056">
    <property type="entry name" value="Ribokinase-like"/>
</dbReference>
<comment type="similarity">
    <text evidence="1">Belongs to the carbohydrate kinase pfkB family.</text>
</comment>
<evidence type="ECO:0000256" key="9">
    <source>
        <dbReference type="ARBA" id="ARBA00022842"/>
    </source>
</evidence>
<reference evidence="14 15" key="1">
    <citation type="submission" date="2018-09" db="EMBL/GenBank/DDBJ databases">
        <title>Phylogeny of the Shewanellaceae, and recommendation for two new genera, Pseudoshewanella and Parashewanella.</title>
        <authorList>
            <person name="Wang G."/>
        </authorList>
    </citation>
    <scope>NUCLEOTIDE SEQUENCE [LARGE SCALE GENOMIC DNA]</scope>
    <source>
        <strain evidence="14 15">KCTC 22492</strain>
    </source>
</reference>
<feature type="binding site" evidence="12">
    <location>
        <position position="286"/>
    </location>
    <ligand>
        <name>ATP</name>
        <dbReference type="ChEBI" id="CHEBI:30616"/>
    </ligand>
</feature>
<accession>A0A3A6TD33</accession>
<dbReference type="GO" id="GO:0046872">
    <property type="term" value="F:metal ion binding"/>
    <property type="evidence" value="ECO:0007669"/>
    <property type="project" value="UniProtKB-KW"/>
</dbReference>
<keyword evidence="6 12" id="KW-0547">Nucleotide-binding</keyword>
<keyword evidence="7 12" id="KW-0418">Kinase</keyword>
<dbReference type="EC" id="2.7.1.15" evidence="2 12"/>
<evidence type="ECO:0000256" key="12">
    <source>
        <dbReference type="HAMAP-Rule" id="MF_01987"/>
    </source>
</evidence>
<evidence type="ECO:0000313" key="15">
    <source>
        <dbReference type="Proteomes" id="UP000273022"/>
    </source>
</evidence>
<comment type="caution">
    <text evidence="12">Lacks conserved residue(s) required for the propagation of feature annotation.</text>
</comment>
<dbReference type="CDD" id="cd01174">
    <property type="entry name" value="ribokinase"/>
    <property type="match status" value="1"/>
</dbReference>
<sequence length="309" mass="33077">MFVVQYMKNKIFILGSFNVDIVSYLDDFPLPGQTIEATNSEIICGGKGANQAYAASQNGVEVNFLTKIGKDGFAHFAKEQLGLRIKQNNYILETEKAATGVANIFVRGADKENQIVINLGANKCITEKEVQYYKSLIEESDILMVQLENNFDAIACALKLAHDANVTTLLNPAPISPQISRLLPLVDIIIPNETELQGLGKMPVSSLDETKKAVLAFSKSSGIQTIVVTRGAKGALCFQNNIFTLIPSIENVNVVDTTGAGDAFNGALAAKLANGLNLEEAARYANFYASLAVAGKGASNMPEGVGLLI</sequence>
<evidence type="ECO:0000256" key="6">
    <source>
        <dbReference type="ARBA" id="ARBA00022741"/>
    </source>
</evidence>
<keyword evidence="9 12" id="KW-0460">Magnesium</keyword>
<evidence type="ECO:0000313" key="14">
    <source>
        <dbReference type="EMBL" id="RJY10612.1"/>
    </source>
</evidence>
<dbReference type="InterPro" id="IPR002173">
    <property type="entry name" value="Carboh/pur_kinase_PfkB_CS"/>
</dbReference>
<evidence type="ECO:0000256" key="7">
    <source>
        <dbReference type="ARBA" id="ARBA00022777"/>
    </source>
</evidence>
<feature type="binding site" evidence="12">
    <location>
        <position position="297"/>
    </location>
    <ligand>
        <name>K(+)</name>
        <dbReference type="ChEBI" id="CHEBI:29103"/>
    </ligand>
</feature>
<comment type="subunit">
    <text evidence="12">Homodimer.</text>
</comment>
<protein>
    <recommendedName>
        <fullName evidence="3 12">Ribokinase</fullName>
        <shortName evidence="12">RK</shortName>
        <ecNumber evidence="2 12">2.7.1.15</ecNumber>
    </recommendedName>
</protein>
<evidence type="ECO:0000256" key="8">
    <source>
        <dbReference type="ARBA" id="ARBA00022840"/>
    </source>
</evidence>
<organism evidence="14 15">
    <name type="scientific">Parashewanella spongiae</name>
    <dbReference type="NCBI Taxonomy" id="342950"/>
    <lineage>
        <taxon>Bacteria</taxon>
        <taxon>Pseudomonadati</taxon>
        <taxon>Pseudomonadota</taxon>
        <taxon>Gammaproteobacteria</taxon>
        <taxon>Alteromonadales</taxon>
        <taxon>Shewanellaceae</taxon>
        <taxon>Parashewanella</taxon>
    </lineage>
</organism>
<evidence type="ECO:0000256" key="1">
    <source>
        <dbReference type="ARBA" id="ARBA00005380"/>
    </source>
</evidence>
<keyword evidence="4 12" id="KW-0808">Transferase</keyword>
<dbReference type="InterPro" id="IPR011877">
    <property type="entry name" value="Ribokinase"/>
</dbReference>
<proteinExistence type="inferred from homology"/>
<comment type="function">
    <text evidence="12">Catalyzes the phosphorylation of ribose at O-5 in a reaction requiring ATP and magnesium. The resulting D-ribose-5-phosphate can then be used either for sythesis of nucleotides, histidine, and tryptophan, or as a component of the pentose phosphate pathway.</text>
</comment>
<dbReference type="PANTHER" id="PTHR10584:SF166">
    <property type="entry name" value="RIBOKINASE"/>
    <property type="match status" value="1"/>
</dbReference>
<dbReference type="OrthoDB" id="9776822at2"/>
<keyword evidence="15" id="KW-1185">Reference proteome</keyword>
<evidence type="ECO:0000256" key="2">
    <source>
        <dbReference type="ARBA" id="ARBA00012035"/>
    </source>
</evidence>
<feature type="binding site" evidence="12">
    <location>
        <begin position="46"/>
        <end position="50"/>
    </location>
    <ligand>
        <name>substrate</name>
    </ligand>
</feature>
<feature type="binding site" evidence="12">
    <location>
        <begin position="261"/>
        <end position="262"/>
    </location>
    <ligand>
        <name>ATP</name>
        <dbReference type="ChEBI" id="CHEBI:30616"/>
    </ligand>
</feature>
<dbReference type="GO" id="GO:0005524">
    <property type="term" value="F:ATP binding"/>
    <property type="evidence" value="ECO:0007669"/>
    <property type="project" value="UniProtKB-UniRule"/>
</dbReference>
<gene>
    <name evidence="12" type="primary">rbsK</name>
    <name evidence="14" type="ORF">D5R81_14355</name>
</gene>
<comment type="pathway">
    <text evidence="12">Carbohydrate metabolism; D-ribose degradation; D-ribose 5-phosphate from beta-D-ribopyranose: step 2/2.</text>
</comment>
<dbReference type="EMBL" id="QYYH01000099">
    <property type="protein sequence ID" value="RJY10612.1"/>
    <property type="molecule type" value="Genomic_DNA"/>
</dbReference>
<dbReference type="PANTHER" id="PTHR10584">
    <property type="entry name" value="SUGAR KINASE"/>
    <property type="match status" value="1"/>
</dbReference>
<feature type="binding site" evidence="12">
    <location>
        <position position="192"/>
    </location>
    <ligand>
        <name>ATP</name>
        <dbReference type="ChEBI" id="CHEBI:30616"/>
    </ligand>
</feature>
<dbReference type="InterPro" id="IPR002139">
    <property type="entry name" value="Ribo/fructo_kinase"/>
</dbReference>
<evidence type="ECO:0000256" key="4">
    <source>
        <dbReference type="ARBA" id="ARBA00022679"/>
    </source>
</evidence>
<dbReference type="Pfam" id="PF00294">
    <property type="entry name" value="PfkB"/>
    <property type="match status" value="1"/>
</dbReference>
<name>A0A3A6TD33_9GAMM</name>
<feature type="active site" description="Proton acceptor" evidence="12">
    <location>
        <position position="262"/>
    </location>
</feature>
<keyword evidence="10 12" id="KW-0630">Potassium</keyword>
<comment type="catalytic activity">
    <reaction evidence="12">
        <text>D-ribose + ATP = D-ribose 5-phosphate + ADP + H(+)</text>
        <dbReference type="Rhea" id="RHEA:13697"/>
        <dbReference type="ChEBI" id="CHEBI:15378"/>
        <dbReference type="ChEBI" id="CHEBI:30616"/>
        <dbReference type="ChEBI" id="CHEBI:47013"/>
        <dbReference type="ChEBI" id="CHEBI:78346"/>
        <dbReference type="ChEBI" id="CHEBI:456216"/>
        <dbReference type="EC" id="2.7.1.15"/>
    </reaction>
</comment>
<dbReference type="HAMAP" id="MF_01987">
    <property type="entry name" value="Ribokinase"/>
    <property type="match status" value="1"/>
</dbReference>
<comment type="caution">
    <text evidence="14">The sequence shown here is derived from an EMBL/GenBank/DDBJ whole genome shotgun (WGS) entry which is preliminary data.</text>
</comment>
<dbReference type="GO" id="GO:0004747">
    <property type="term" value="F:ribokinase activity"/>
    <property type="evidence" value="ECO:0007669"/>
    <property type="project" value="UniProtKB-UniRule"/>
</dbReference>
<keyword evidence="8 12" id="KW-0067">ATP-binding</keyword>
<keyword evidence="12" id="KW-0963">Cytoplasm</keyword>
<dbReference type="AlphaFoldDB" id="A0A3A6TD33"/>
<feature type="binding site" evidence="12">
    <location>
        <position position="256"/>
    </location>
    <ligand>
        <name>K(+)</name>
        <dbReference type="ChEBI" id="CHEBI:29103"/>
    </ligand>
</feature>
<feature type="binding site" evidence="12">
    <location>
        <position position="148"/>
    </location>
    <ligand>
        <name>substrate</name>
    </ligand>
</feature>
<dbReference type="PROSITE" id="PS00584">
    <property type="entry name" value="PFKB_KINASES_2"/>
    <property type="match status" value="1"/>
</dbReference>
<evidence type="ECO:0000256" key="3">
    <source>
        <dbReference type="ARBA" id="ARBA00016943"/>
    </source>
</evidence>
<feature type="binding site" evidence="12">
    <location>
        <begin position="18"/>
        <end position="20"/>
    </location>
    <ligand>
        <name>substrate</name>
    </ligand>
</feature>
<evidence type="ECO:0000259" key="13">
    <source>
        <dbReference type="Pfam" id="PF00294"/>
    </source>
</evidence>
<comment type="activity regulation">
    <text evidence="12">Activated by a monovalent cation that binds near, but not in, the active site. The most likely occupant of the site in vivo is potassium. Ion binding induces a conformational change that may alter substrate affinity.</text>
</comment>
<comment type="subcellular location">
    <subcellularLocation>
        <location evidence="12">Cytoplasm</location>
    </subcellularLocation>
</comment>
<feature type="binding site" evidence="12">
    <location>
        <position position="262"/>
    </location>
    <ligand>
        <name>substrate</name>
    </ligand>
</feature>
<feature type="binding site" evidence="12">
    <location>
        <position position="292"/>
    </location>
    <ligand>
        <name>K(+)</name>
        <dbReference type="ChEBI" id="CHEBI:29103"/>
    </ligand>
</feature>
<evidence type="ECO:0000256" key="5">
    <source>
        <dbReference type="ARBA" id="ARBA00022723"/>
    </source>
</evidence>
<evidence type="ECO:0000256" key="11">
    <source>
        <dbReference type="ARBA" id="ARBA00023277"/>
    </source>
</evidence>
<dbReference type="GO" id="GO:0019303">
    <property type="term" value="P:D-ribose catabolic process"/>
    <property type="evidence" value="ECO:0007669"/>
    <property type="project" value="UniProtKB-UniRule"/>
</dbReference>